<comment type="caution">
    <text evidence="1">The sequence shown here is derived from an EMBL/GenBank/DDBJ whole genome shotgun (WGS) entry which is preliminary data.</text>
</comment>
<name>A0ACC0I0W6_9ERIC</name>
<dbReference type="EMBL" id="CM045759">
    <property type="protein sequence ID" value="KAI8017861.1"/>
    <property type="molecule type" value="Genomic_DNA"/>
</dbReference>
<evidence type="ECO:0000313" key="2">
    <source>
        <dbReference type="Proteomes" id="UP001060215"/>
    </source>
</evidence>
<keyword evidence="2" id="KW-1185">Reference proteome</keyword>
<accession>A0ACC0I0W6</accession>
<gene>
    <name evidence="1" type="ORF">LOK49_LG04G03599</name>
</gene>
<reference evidence="1 2" key="1">
    <citation type="journal article" date="2022" name="Plant J.">
        <title>Chromosome-level genome of Camellia lanceoleosa provides a valuable resource for understanding genome evolution and self-incompatibility.</title>
        <authorList>
            <person name="Gong W."/>
            <person name="Xiao S."/>
            <person name="Wang L."/>
            <person name="Liao Z."/>
            <person name="Chang Y."/>
            <person name="Mo W."/>
            <person name="Hu G."/>
            <person name="Li W."/>
            <person name="Zhao G."/>
            <person name="Zhu H."/>
            <person name="Hu X."/>
            <person name="Ji K."/>
            <person name="Xiang X."/>
            <person name="Song Q."/>
            <person name="Yuan D."/>
            <person name="Jin S."/>
            <person name="Zhang L."/>
        </authorList>
    </citation>
    <scope>NUCLEOTIDE SEQUENCE [LARGE SCALE GENOMIC DNA]</scope>
    <source>
        <strain evidence="1">SQ_2022a</strain>
    </source>
</reference>
<organism evidence="1 2">
    <name type="scientific">Camellia lanceoleosa</name>
    <dbReference type="NCBI Taxonomy" id="1840588"/>
    <lineage>
        <taxon>Eukaryota</taxon>
        <taxon>Viridiplantae</taxon>
        <taxon>Streptophyta</taxon>
        <taxon>Embryophyta</taxon>
        <taxon>Tracheophyta</taxon>
        <taxon>Spermatophyta</taxon>
        <taxon>Magnoliopsida</taxon>
        <taxon>eudicotyledons</taxon>
        <taxon>Gunneridae</taxon>
        <taxon>Pentapetalae</taxon>
        <taxon>asterids</taxon>
        <taxon>Ericales</taxon>
        <taxon>Theaceae</taxon>
        <taxon>Camellia</taxon>
    </lineage>
</organism>
<sequence>MLLTQEEMVTSALVFQAPRIIRETACLLRSFGTKIFPIRHKFELSTLSFVPSSSSMVKESIGACVVSAIEKRSKGVRLKRLYKGGLKKKRFEVLDEEPGDDEKGGSQSYVLKFDDDEEEDRSLPQRIVPFHRIVGLPEGHHQ</sequence>
<proteinExistence type="predicted"/>
<protein>
    <submittedName>
        <fullName evidence="1">Uncharacterized protein</fullName>
    </submittedName>
</protein>
<evidence type="ECO:0000313" key="1">
    <source>
        <dbReference type="EMBL" id="KAI8017861.1"/>
    </source>
</evidence>
<dbReference type="Proteomes" id="UP001060215">
    <property type="component" value="Chromosome 2"/>
</dbReference>